<feature type="transmembrane region" description="Helical" evidence="6">
    <location>
        <begin position="46"/>
        <end position="73"/>
    </location>
</feature>
<evidence type="ECO:0000259" key="7">
    <source>
        <dbReference type="Pfam" id="PF10035"/>
    </source>
</evidence>
<comment type="subcellular location">
    <subcellularLocation>
        <location evidence="1">Cell membrane</location>
        <topology evidence="1">Multi-pass membrane protein</topology>
    </subcellularLocation>
</comment>
<evidence type="ECO:0000256" key="3">
    <source>
        <dbReference type="ARBA" id="ARBA00022692"/>
    </source>
</evidence>
<keyword evidence="9" id="KW-1185">Reference proteome</keyword>
<sequence length="282" mass="31192">MVGKILRFLIFNIGIFLVSFNIYLFLAPNEFAAGGLGGLTIVLHSFFPNLPIGLLMLILNVILFAIGFFFLGFEVGIKTIYASLASSLMVWGMENIFQLSGPISDDKLIQIVIGTIIAAFGLVIVFSQNASTGGMDLLGMIVNKYFSVDIGKSVLMFDFSIAILSVAAFGLENSLYAIFGIVFRGALIDYFAKQFSNRKEAVIVSQHCHQIKSFITNELGIGATVYSAKGAFTNEQKEVIHTVVNRREFMKLRKYISRIDESAFITVHGDTEVIHNQFRHST</sequence>
<evidence type="ECO:0000313" key="9">
    <source>
        <dbReference type="Proteomes" id="UP000067625"/>
    </source>
</evidence>
<proteinExistence type="predicted"/>
<dbReference type="CDD" id="cd16380">
    <property type="entry name" value="YitT_C"/>
    <property type="match status" value="1"/>
</dbReference>
<evidence type="ECO:0000256" key="4">
    <source>
        <dbReference type="ARBA" id="ARBA00022989"/>
    </source>
</evidence>
<dbReference type="RefSeq" id="WP_053605302.1">
    <property type="nucleotide sequence ID" value="NZ_CP012600.1"/>
</dbReference>
<dbReference type="PATRIC" id="fig|1441095.3.peg.4278"/>
<evidence type="ECO:0000313" key="8">
    <source>
        <dbReference type="EMBL" id="ALC83454.1"/>
    </source>
</evidence>
<accession>A0A0M4FMC7</accession>
<dbReference type="InterPro" id="IPR019264">
    <property type="entry name" value="DUF2179"/>
</dbReference>
<organism evidence="8 9">
    <name type="scientific">Bacillus gobiensis</name>
    <dbReference type="NCBI Taxonomy" id="1441095"/>
    <lineage>
        <taxon>Bacteria</taxon>
        <taxon>Bacillati</taxon>
        <taxon>Bacillota</taxon>
        <taxon>Bacilli</taxon>
        <taxon>Bacillales</taxon>
        <taxon>Bacillaceae</taxon>
        <taxon>Bacillus</taxon>
    </lineage>
</organism>
<dbReference type="InterPro" id="IPR051461">
    <property type="entry name" value="UPF0750_membrane"/>
</dbReference>
<dbReference type="PANTHER" id="PTHR33545">
    <property type="entry name" value="UPF0750 MEMBRANE PROTEIN YITT-RELATED"/>
    <property type="match status" value="1"/>
</dbReference>
<reference evidence="8 9" key="2">
    <citation type="journal article" date="2016" name="Int. J. Syst. Evol. Microbiol.">
        <title>Bacillus gobiensis sp. nov., isolated from a soil sample.</title>
        <authorList>
            <person name="Liu B."/>
            <person name="Liu G.H."/>
            <person name="Cetin S."/>
            <person name="Schumann P."/>
            <person name="Pan Z.Z."/>
            <person name="Chen Q.Q."/>
        </authorList>
    </citation>
    <scope>NUCLEOTIDE SEQUENCE [LARGE SCALE GENOMIC DNA]</scope>
    <source>
        <strain evidence="8 9">FJAT-4402</strain>
    </source>
</reference>
<dbReference type="AlphaFoldDB" id="A0A0M4FMC7"/>
<feature type="transmembrane region" description="Helical" evidence="6">
    <location>
        <begin position="5"/>
        <end position="26"/>
    </location>
</feature>
<dbReference type="EMBL" id="CP012600">
    <property type="protein sequence ID" value="ALC83454.1"/>
    <property type="molecule type" value="Genomic_DNA"/>
</dbReference>
<dbReference type="PANTHER" id="PTHR33545:SF9">
    <property type="entry name" value="UPF0750 MEMBRANE PROTEIN YITE"/>
    <property type="match status" value="1"/>
</dbReference>
<keyword evidence="3 6" id="KW-0812">Transmembrane</keyword>
<evidence type="ECO:0000256" key="5">
    <source>
        <dbReference type="ARBA" id="ARBA00023136"/>
    </source>
</evidence>
<feature type="transmembrane region" description="Helical" evidence="6">
    <location>
        <begin position="109"/>
        <end position="129"/>
    </location>
</feature>
<name>A0A0M4FMC7_9BACI</name>
<dbReference type="InterPro" id="IPR015867">
    <property type="entry name" value="N-reg_PII/ATP_PRibTrfase_C"/>
</dbReference>
<dbReference type="Proteomes" id="UP000067625">
    <property type="component" value="Chromosome"/>
</dbReference>
<dbReference type="OrthoDB" id="1758221at2"/>
<evidence type="ECO:0000256" key="2">
    <source>
        <dbReference type="ARBA" id="ARBA00022475"/>
    </source>
</evidence>
<dbReference type="PIRSF" id="PIRSF006483">
    <property type="entry name" value="Membrane_protein_YitT"/>
    <property type="match status" value="1"/>
</dbReference>
<gene>
    <name evidence="8" type="ORF">AM592_19355</name>
</gene>
<dbReference type="Pfam" id="PF10035">
    <property type="entry name" value="DUF2179"/>
    <property type="match status" value="1"/>
</dbReference>
<evidence type="ECO:0000256" key="1">
    <source>
        <dbReference type="ARBA" id="ARBA00004651"/>
    </source>
</evidence>
<keyword evidence="5 6" id="KW-0472">Membrane</keyword>
<evidence type="ECO:0000256" key="6">
    <source>
        <dbReference type="SAM" id="Phobius"/>
    </source>
</evidence>
<protein>
    <recommendedName>
        <fullName evidence="7">DUF2179 domain-containing protein</fullName>
    </recommendedName>
</protein>
<feature type="domain" description="DUF2179" evidence="7">
    <location>
        <begin position="222"/>
        <end position="268"/>
    </location>
</feature>
<reference evidence="9" key="1">
    <citation type="submission" date="2015-08" db="EMBL/GenBank/DDBJ databases">
        <title>Genome sequencing project for genomic taxonomy and phylogenomics of Bacillus-like bacteria.</title>
        <authorList>
            <person name="Liu B."/>
            <person name="Wang J."/>
            <person name="Zhu Y."/>
            <person name="Liu G."/>
            <person name="Chen Q."/>
            <person name="Chen Z."/>
            <person name="Lan J."/>
            <person name="Che J."/>
            <person name="Ge C."/>
            <person name="Shi H."/>
            <person name="Pan Z."/>
            <person name="Liu X."/>
        </authorList>
    </citation>
    <scope>NUCLEOTIDE SEQUENCE [LARGE SCALE GENOMIC DNA]</scope>
    <source>
        <strain evidence="9">FJAT-4402</strain>
    </source>
</reference>
<dbReference type="InterPro" id="IPR003740">
    <property type="entry name" value="YitT"/>
</dbReference>
<keyword evidence="4 6" id="KW-1133">Transmembrane helix</keyword>
<dbReference type="Gene3D" id="3.30.70.120">
    <property type="match status" value="1"/>
</dbReference>
<dbReference type="Pfam" id="PF02588">
    <property type="entry name" value="YitT_membrane"/>
    <property type="match status" value="1"/>
</dbReference>
<dbReference type="GO" id="GO:0005886">
    <property type="term" value="C:plasma membrane"/>
    <property type="evidence" value="ECO:0007669"/>
    <property type="project" value="UniProtKB-SubCell"/>
</dbReference>
<dbReference type="STRING" id="1441095.AM592_19355"/>
<keyword evidence="2" id="KW-1003">Cell membrane</keyword>